<dbReference type="Proteomes" id="UP000272025">
    <property type="component" value="Unassembled WGS sequence"/>
</dbReference>
<reference evidence="3 4" key="1">
    <citation type="journal article" date="2018" name="Mol. Ecol.">
        <title>The obligate alkalophilic soda-lake fungus Sodiomyces alkalinus has shifted to a protein diet.</title>
        <authorList>
            <person name="Grum-Grzhimaylo A.A."/>
            <person name="Falkoski D.L."/>
            <person name="van den Heuvel J."/>
            <person name="Valero-Jimenez C.A."/>
            <person name="Min B."/>
            <person name="Choi I.G."/>
            <person name="Lipzen A."/>
            <person name="Daum C.G."/>
            <person name="Aanen D.K."/>
            <person name="Tsang A."/>
            <person name="Henrissat B."/>
            <person name="Bilanenko E.N."/>
            <person name="de Vries R.P."/>
            <person name="van Kan J.A.L."/>
            <person name="Grigoriev I.V."/>
            <person name="Debets A.J.M."/>
        </authorList>
    </citation>
    <scope>NUCLEOTIDE SEQUENCE [LARGE SCALE GENOMIC DNA]</scope>
    <source>
        <strain evidence="3 4">F11</strain>
    </source>
</reference>
<name>A0A3N2Q4H1_SODAK</name>
<dbReference type="Gene3D" id="2.30.30.140">
    <property type="match status" value="1"/>
</dbReference>
<evidence type="ECO:0000313" key="3">
    <source>
        <dbReference type="EMBL" id="ROT41670.1"/>
    </source>
</evidence>
<dbReference type="PANTHER" id="PTHR21539">
    <property type="entry name" value="SAGA-ASSOCIATED FACTOR 29"/>
    <property type="match status" value="1"/>
</dbReference>
<protein>
    <submittedName>
        <fullName evidence="3">SAGA-associated factor 29</fullName>
    </submittedName>
</protein>
<accession>A0A3N2Q4H1</accession>
<gene>
    <name evidence="3" type="ORF">SODALDRAFT_125670</name>
</gene>
<keyword evidence="4" id="KW-1185">Reference proteome</keyword>
<dbReference type="InterPro" id="IPR010750">
    <property type="entry name" value="SGF29_tudor-like_dom"/>
</dbReference>
<evidence type="ECO:0000256" key="1">
    <source>
        <dbReference type="SAM" id="MobiDB-lite"/>
    </source>
</evidence>
<dbReference type="GO" id="GO:0000124">
    <property type="term" value="C:SAGA complex"/>
    <property type="evidence" value="ECO:0007669"/>
    <property type="project" value="InterPro"/>
</dbReference>
<dbReference type="OrthoDB" id="10265994at2759"/>
<feature type="compositionally biased region" description="Low complexity" evidence="1">
    <location>
        <begin position="1"/>
        <end position="14"/>
    </location>
</feature>
<feature type="region of interest" description="Disordered" evidence="1">
    <location>
        <begin position="1"/>
        <end position="20"/>
    </location>
</feature>
<evidence type="ECO:0000313" key="4">
    <source>
        <dbReference type="Proteomes" id="UP000272025"/>
    </source>
</evidence>
<dbReference type="GeneID" id="39575143"/>
<proteinExistence type="predicted"/>
<dbReference type="Pfam" id="PF07039">
    <property type="entry name" value="SGF29_Tudor"/>
    <property type="match status" value="1"/>
</dbReference>
<dbReference type="InterPro" id="IPR047288">
    <property type="entry name" value="Tudor_SGF29_rpt1"/>
</dbReference>
<dbReference type="RefSeq" id="XP_028469476.1">
    <property type="nucleotide sequence ID" value="XM_028606665.1"/>
</dbReference>
<feature type="compositionally biased region" description="Gly residues" evidence="1">
    <location>
        <begin position="204"/>
        <end position="217"/>
    </location>
</feature>
<dbReference type="AlphaFoldDB" id="A0A3N2Q4H1"/>
<organism evidence="3 4">
    <name type="scientific">Sodiomyces alkalinus (strain CBS 110278 / VKM F-3762 / F11)</name>
    <name type="common">Alkaliphilic filamentous fungus</name>
    <dbReference type="NCBI Taxonomy" id="1314773"/>
    <lineage>
        <taxon>Eukaryota</taxon>
        <taxon>Fungi</taxon>
        <taxon>Dikarya</taxon>
        <taxon>Ascomycota</taxon>
        <taxon>Pezizomycotina</taxon>
        <taxon>Sordariomycetes</taxon>
        <taxon>Hypocreomycetidae</taxon>
        <taxon>Glomerellales</taxon>
        <taxon>Plectosphaerellaceae</taxon>
        <taxon>Sodiomyces</taxon>
    </lineage>
</organism>
<feature type="region of interest" description="Disordered" evidence="1">
    <location>
        <begin position="151"/>
        <end position="224"/>
    </location>
</feature>
<evidence type="ECO:0000259" key="2">
    <source>
        <dbReference type="PROSITE" id="PS51518"/>
    </source>
</evidence>
<dbReference type="PANTHER" id="PTHR21539:SF0">
    <property type="entry name" value="SAGA-ASSOCIATED FACTOR 29"/>
    <property type="match status" value="1"/>
</dbReference>
<sequence length="363" mass="38051">MSQRNRSGRGSNRNNGGGHGEEMQLWEMIKGQIHEVVNGINADNDNLRELLKCDKKAAVASKDGPGPSANDLSKMEQLCRAGVKLSETNSNTIRAAIEQLTLLKAVQQANHKEAEALAAPTTTSRSGGSRVRETAAASAAAAAASLYDFDGGGDSPVPSPMGGSVRGKHGDRGSNRDSIPPKADSVEPQGSTGSGTAGSSSGALGQGAAAGTGGAAGALGAPRGKISFSKGDKVAFKRKKEEPQQGEAPYDWILGEVVGVIGEGKSRRYKCLDVEPEDPSKHKEFKTFASNMIPIPPEGQTDLPAPEPGQMVLALYPQTTAFYAADVVGTEPDGVTVNLKFHGENDSSTTHQVERRYVLEYRP</sequence>
<dbReference type="STRING" id="1314773.A0A3N2Q4H1"/>
<dbReference type="PROSITE" id="PS51518">
    <property type="entry name" value="SGF29_C"/>
    <property type="match status" value="1"/>
</dbReference>
<feature type="domain" description="SGF29 C-terminal" evidence="2">
    <location>
        <begin position="224"/>
        <end position="363"/>
    </location>
</feature>
<feature type="region of interest" description="Disordered" evidence="1">
    <location>
        <begin position="114"/>
        <end position="133"/>
    </location>
</feature>
<dbReference type="InterPro" id="IPR037802">
    <property type="entry name" value="SGF29"/>
</dbReference>
<dbReference type="EMBL" id="ML119052">
    <property type="protein sequence ID" value="ROT41670.1"/>
    <property type="molecule type" value="Genomic_DNA"/>
</dbReference>
<dbReference type="CDD" id="cd20393">
    <property type="entry name" value="Tudor_SGF29_rpt1"/>
    <property type="match status" value="1"/>
</dbReference>